<dbReference type="SUPFAM" id="SSF53098">
    <property type="entry name" value="Ribonuclease H-like"/>
    <property type="match status" value="1"/>
</dbReference>
<accession>A0AB34ICY3</accession>
<keyword evidence="3" id="KW-0808">Transferase</keyword>
<dbReference type="Pfam" id="PF01541">
    <property type="entry name" value="GIY-YIG"/>
    <property type="match status" value="1"/>
</dbReference>
<reference evidence="11 13" key="1">
    <citation type="journal article" date="2024" name="Science">
        <title>Giant polyketide synthase enzymes in the biosynthesis of giant marine polyether toxins.</title>
        <authorList>
            <person name="Fallon T.R."/>
            <person name="Shende V.V."/>
            <person name="Wierzbicki I.H."/>
            <person name="Pendleton A.L."/>
            <person name="Watervoot N.F."/>
            <person name="Auber R.P."/>
            <person name="Gonzalez D.J."/>
            <person name="Wisecaver J.H."/>
            <person name="Moore B.S."/>
        </authorList>
    </citation>
    <scope>NUCLEOTIDE SEQUENCE [LARGE SCALE GENOMIC DNA]</scope>
    <source>
        <strain evidence="11 13">12B1</strain>
    </source>
</reference>
<dbReference type="GO" id="GO:0003677">
    <property type="term" value="F:DNA binding"/>
    <property type="evidence" value="ECO:0007669"/>
    <property type="project" value="UniProtKB-KW"/>
</dbReference>
<dbReference type="GO" id="GO:0000166">
    <property type="term" value="F:nucleotide binding"/>
    <property type="evidence" value="ECO:0007669"/>
    <property type="project" value="InterPro"/>
</dbReference>
<dbReference type="GO" id="GO:0003887">
    <property type="term" value="F:DNA-directed DNA polymerase activity"/>
    <property type="evidence" value="ECO:0007669"/>
    <property type="project" value="UniProtKB-KW"/>
</dbReference>
<dbReference type="Gene3D" id="3.30.420.10">
    <property type="entry name" value="Ribonuclease H-like superfamily/Ribonuclease H"/>
    <property type="match status" value="1"/>
</dbReference>
<evidence type="ECO:0000256" key="7">
    <source>
        <dbReference type="ARBA" id="ARBA00023125"/>
    </source>
</evidence>
<evidence type="ECO:0000256" key="6">
    <source>
        <dbReference type="ARBA" id="ARBA00022932"/>
    </source>
</evidence>
<dbReference type="PROSITE" id="PS50164">
    <property type="entry name" value="GIY_YIG"/>
    <property type="match status" value="1"/>
</dbReference>
<organism evidence="11 13">
    <name type="scientific">Prymnesium parvum</name>
    <name type="common">Toxic golden alga</name>
    <dbReference type="NCBI Taxonomy" id="97485"/>
    <lineage>
        <taxon>Eukaryota</taxon>
        <taxon>Haptista</taxon>
        <taxon>Haptophyta</taxon>
        <taxon>Prymnesiophyceae</taxon>
        <taxon>Prymnesiales</taxon>
        <taxon>Prymnesiaceae</taxon>
        <taxon>Prymnesium</taxon>
    </lineage>
</organism>
<evidence type="ECO:0000256" key="9">
    <source>
        <dbReference type="SAM" id="MobiDB-lite"/>
    </source>
</evidence>
<feature type="domain" description="GIY-YIG" evidence="10">
    <location>
        <begin position="1395"/>
        <end position="1472"/>
    </location>
</feature>
<dbReference type="InterPro" id="IPR036397">
    <property type="entry name" value="RNaseH_sf"/>
</dbReference>
<evidence type="ECO:0000256" key="3">
    <source>
        <dbReference type="ARBA" id="ARBA00022679"/>
    </source>
</evidence>
<evidence type="ECO:0000256" key="1">
    <source>
        <dbReference type="ARBA" id="ARBA00005755"/>
    </source>
</evidence>
<keyword evidence="13" id="KW-1185">Reference proteome</keyword>
<keyword evidence="5" id="KW-0235">DNA replication</keyword>
<keyword evidence="7" id="KW-0238">DNA-binding</keyword>
<comment type="catalytic activity">
    <reaction evidence="8">
        <text>DNA(n) + a 2'-deoxyribonucleoside 5'-triphosphate = DNA(n+1) + diphosphate</text>
        <dbReference type="Rhea" id="RHEA:22508"/>
        <dbReference type="Rhea" id="RHEA-COMP:17339"/>
        <dbReference type="Rhea" id="RHEA-COMP:17340"/>
        <dbReference type="ChEBI" id="CHEBI:33019"/>
        <dbReference type="ChEBI" id="CHEBI:61560"/>
        <dbReference type="ChEBI" id="CHEBI:173112"/>
        <dbReference type="EC" id="2.7.7.7"/>
    </reaction>
</comment>
<comment type="caution">
    <text evidence="11">The sequence shown here is derived from an EMBL/GenBank/DDBJ whole genome shotgun (WGS) entry which is preliminary data.</text>
</comment>
<evidence type="ECO:0000256" key="8">
    <source>
        <dbReference type="ARBA" id="ARBA00049244"/>
    </source>
</evidence>
<dbReference type="GO" id="GO:0006260">
    <property type="term" value="P:DNA replication"/>
    <property type="evidence" value="ECO:0007669"/>
    <property type="project" value="UniProtKB-KW"/>
</dbReference>
<keyword evidence="6" id="KW-0239">DNA-directed DNA polymerase</keyword>
<dbReference type="InterPro" id="IPR012337">
    <property type="entry name" value="RNaseH-like_sf"/>
</dbReference>
<dbReference type="EMBL" id="JBGBPQ010000030">
    <property type="protein sequence ID" value="KAL1496040.1"/>
    <property type="molecule type" value="Genomic_DNA"/>
</dbReference>
<evidence type="ECO:0000313" key="13">
    <source>
        <dbReference type="Proteomes" id="UP001515480"/>
    </source>
</evidence>
<evidence type="ECO:0000259" key="10">
    <source>
        <dbReference type="PROSITE" id="PS50164"/>
    </source>
</evidence>
<dbReference type="EC" id="2.7.7.7" evidence="2"/>
<dbReference type="InterPro" id="IPR000305">
    <property type="entry name" value="GIY-YIG_endonuc"/>
</dbReference>
<evidence type="ECO:0000313" key="12">
    <source>
        <dbReference type="EMBL" id="KAL1496040.1"/>
    </source>
</evidence>
<evidence type="ECO:0000256" key="4">
    <source>
        <dbReference type="ARBA" id="ARBA00022695"/>
    </source>
</evidence>
<protein>
    <recommendedName>
        <fullName evidence="2">DNA-directed DNA polymerase</fullName>
        <ecNumber evidence="2">2.7.7.7</ecNumber>
    </recommendedName>
</protein>
<dbReference type="Gene3D" id="3.90.1600.10">
    <property type="entry name" value="Palm domain of DNA polymerase"/>
    <property type="match status" value="1"/>
</dbReference>
<dbReference type="Pfam" id="PF03175">
    <property type="entry name" value="DNA_pol_B_2"/>
    <property type="match status" value="2"/>
</dbReference>
<feature type="region of interest" description="Disordered" evidence="9">
    <location>
        <begin position="1359"/>
        <end position="1397"/>
    </location>
</feature>
<dbReference type="PANTHER" id="PTHR33568:SF3">
    <property type="entry name" value="DNA-DIRECTED DNA POLYMERASE"/>
    <property type="match status" value="1"/>
</dbReference>
<dbReference type="InterPro" id="IPR004868">
    <property type="entry name" value="DNA-dir_DNA_pol_B_mt/vir"/>
</dbReference>
<dbReference type="EMBL" id="JBGBPQ010000030">
    <property type="protein sequence ID" value="KAL1496035.1"/>
    <property type="molecule type" value="Genomic_DNA"/>
</dbReference>
<dbReference type="PANTHER" id="PTHR33568">
    <property type="entry name" value="DNA POLYMERASE"/>
    <property type="match status" value="1"/>
</dbReference>
<evidence type="ECO:0000256" key="2">
    <source>
        <dbReference type="ARBA" id="ARBA00012417"/>
    </source>
</evidence>
<dbReference type="Proteomes" id="UP001515480">
    <property type="component" value="Unassembled WGS sequence"/>
</dbReference>
<sequence>MRRQHPTAISAVKMSLGLAPSASYRSIAKKITGDLARYISPDTSVADVRALIRTLAKAPSETWRRIREERARERQVDAFARLQSRNAERRMMTARARAARAINSALAVRQRLGPALMPANDKTYFHNSQFRMVYPTGFYTHDQYTTRMLEVATDFYSRIPKKWLQDGGVDVYLGYDFEQSNAASNPTELRHLGFTLSTGEGAQMYYDNPNFKPYYGHTMTRLEEPDSGDVKAKIRGPGGVAALQKLIRSHLMNRIALKETYDNWAPSADDPGEEPPEYWVPHHVRLNAHRVRLDYQERYGSRHSYLMREILDAGEDTGTCMWDQMIKQMAGTRYPLDKTKEEMMKITGVGEKVALCDLEHIERSLPITHGKKKRLKTEQRWGVIVLDARLNLRRLPCLIDQDKDLIGREDHHQRRYVYICLFDGHAYGFRSTPQARDIVARDLSWYHAFLVAKNGACARQGSWDLFRETQHLQPDREAIRMYIINKLELPVDFAPAKTRPKNGVVLYQCPETRKPPLKVSCDMAVCSTSGVRLQFSVTRPEPPMRAVVKPIAAKGAEMLVKREEHPFAVVERHGLLLPAVKFDTRVIVSFDLETCSIAGEGGDFLEYAARFRANKWWEGGDFEVEYVARTEKDLRGGLVSELIYALADFAREHRSAIERAVNDKDGPDPASLPPADVFVYAHNGSRFDAVSILHSIIATNSSQMPTDQLKSNNKFISFTWKGLTFRDSCLITMSSLASACNAWSLPTTKGHLPHRYLQNVPDADTVLARLHGHVTWAELEPYMDWFGDAGDDELHTREVGLSWEAWRDRQPIRKWWLAHKDETVDFRAEMSLYLKKDVDALHELVLKMGAAFADDFGADITRKCTLGSLAEHIWMHTLQRPIAKLQTQDMHDLWQRANRGGFCGPLSHFRFTAPEDELIYKVDVTSLYPSAAGPIEYTTSAGVQKPLAAWYRGFPDLRSDGWEYIDFGGVAVTKKLRHLLGCIHGICVVKFDQRGLPFPVLLKKMCCNQMETLAPVLQGEEAYTLPQICQAIDLGVRVTLGKCWFVHRSREVFADYMRIFTARKNGADALKALLKKKPADEWTDEDRAAASKAEYDRTVAKLFLNGLLGRNNMKIERKQEIITRSFNDLVSITCDSLRYDNASIEEVKCGDSWAYVARFTEGDYCDHVGSFNVCPYVSAYMLGYSKMLMQCSLQHLARNGCKLLYTDTDSIVFAATPERWEAYKAAFVPTQKTFGGMELEGTYRSFVTVGPKKYACIHDDGSYEWHCNGLPARHNTKTDVVGMFNRVLDGTYVDLPYFSIKATSGYRLQHSTDASKRLRFLCLKGRFVKGRVRWWRNEDEFRAHADSIVPVGWEEVARPSPAASPAVPAPADLDQHEPRNRKKSKSKNNPTREEQESFVYVLTDSEKGRYYIGFSPTPDKRLLQHNAGVGAKETRGSQWTIYCRFDGFADRQGALRFEKLLQMHNASGLHELPAIAMRIATTNPEFGSVGVLVDGMDSGECDLVQCYVDSIFDEEKADDFSFDDMRGPLRDMLGPDVPSRSLRRMVNIAVLAQGGRQQKTASDAAEPTTGALRALWAKVVRRAPYESTKEQQDATALFESAAPERAASGDVVVSLHEPIDEVRMEQTIAFIEQRMHKLLPRGKSREHDKVREVHEYLTGLRRRPKTVDYVYMGAIGRLYTSDTRGDVRSHSLQGCYSGLRARLIGHVGYDIDIANSLPTLTVQWIEKLVALGEGGFSDADITWLAHYVRNRSMWLEGLMAHYSCDRGAAKALLLTAMFGGEPKNHYRELGIKHRETYLPLEKVVGELGALRPKVIEYMSALPKYKDLYDFKLKQKDSAVAAERSVFALITQELEDCVMGIIRSYMDERGIQVFALIHDGFIAAECSDQLLRDIEARVAEYGWQIELAEKPLFGRQDEPVPELAPLYATDAAELAEAEAISEELVRDVIDSCIPEPCSPPACEAVLRRFTKSDIPAVKPIASPPGAPDWRCGTAGAYTYVPVTFDADDPEPEAHELRSGFAHVDDAPVAHTAVYVTDGEEDYYDTADDEDEPPAPIVEPRMPRERAPSAPKETASIPLNDYARHSSEDRARLKGDLWLGQFWDADDWARNDVRGVDEPPAAEPDAETLAEAEAVSAEFVRGVIDSCVSEYEADFTAPVRGYYAHSTIAWFMRGRRFRVPACSGLVWA</sequence>
<feature type="compositionally biased region" description="Low complexity" evidence="9">
    <location>
        <begin position="1359"/>
        <end position="1371"/>
    </location>
</feature>
<feature type="region of interest" description="Disordered" evidence="9">
    <location>
        <begin position="2043"/>
        <end position="2072"/>
    </location>
</feature>
<proteinExistence type="inferred from homology"/>
<name>A0AB34ICY3_PRYPA</name>
<dbReference type="SUPFAM" id="SSF56672">
    <property type="entry name" value="DNA/RNA polymerases"/>
    <property type="match status" value="1"/>
</dbReference>
<dbReference type="InterPro" id="IPR043502">
    <property type="entry name" value="DNA/RNA_pol_sf"/>
</dbReference>
<dbReference type="InterPro" id="IPR023211">
    <property type="entry name" value="DNA_pol_palm_dom_sf"/>
</dbReference>
<gene>
    <name evidence="11" type="ORF">AB1Y20_014666</name>
    <name evidence="12" type="ORF">AB1Y20_014671</name>
</gene>
<dbReference type="Gene3D" id="3.40.1440.10">
    <property type="entry name" value="GIY-YIG endonuclease"/>
    <property type="match status" value="1"/>
</dbReference>
<comment type="similarity">
    <text evidence="1">Belongs to the DNA polymerase type-B family.</text>
</comment>
<evidence type="ECO:0000256" key="5">
    <source>
        <dbReference type="ARBA" id="ARBA00022705"/>
    </source>
</evidence>
<dbReference type="InterPro" id="IPR035901">
    <property type="entry name" value="GIY-YIG_endonuc_sf"/>
</dbReference>
<evidence type="ECO:0000313" key="11">
    <source>
        <dbReference type="EMBL" id="KAL1496035.1"/>
    </source>
</evidence>
<keyword evidence="4" id="KW-0548">Nucleotidyltransferase</keyword>